<sequence>CPSPVGPLPGGQTGLGVAFGRLKADDLRTLACVRDLRVTPWRTLIVTGSAGRGAFVTDPDDPLMRVQACVGPAGCARAGGDVEGLARALAPPWRGGLLHVSGCAKRCAHPGQADVTWVAHDGRYDGIDARGRSVPGWDGRTAEQVRALMHAHAQGDECP</sequence>
<keyword evidence="3" id="KW-0408">Iron</keyword>
<dbReference type="EMBL" id="JABXXR010000264">
    <property type="protein sequence ID" value="NVN42080.1"/>
    <property type="molecule type" value="Genomic_DNA"/>
</dbReference>
<organism evidence="5 6">
    <name type="scientific">Ameyamaea chiangmaiensis</name>
    <dbReference type="NCBI Taxonomy" id="442969"/>
    <lineage>
        <taxon>Bacteria</taxon>
        <taxon>Pseudomonadati</taxon>
        <taxon>Pseudomonadota</taxon>
        <taxon>Alphaproteobacteria</taxon>
        <taxon>Acetobacterales</taxon>
        <taxon>Acetobacteraceae</taxon>
        <taxon>Ameyamaea</taxon>
    </lineage>
</organism>
<gene>
    <name evidence="5" type="ORF">HUK82_16160</name>
</gene>
<dbReference type="Proteomes" id="UP000585665">
    <property type="component" value="Unassembled WGS sequence"/>
</dbReference>
<dbReference type="AlphaFoldDB" id="A0A850PI53"/>
<keyword evidence="1" id="KW-0004">4Fe-4S</keyword>
<dbReference type="SUPFAM" id="SSF56014">
    <property type="entry name" value="Nitrite and sulphite reductase 4Fe-4S domain-like"/>
    <property type="match status" value="1"/>
</dbReference>
<evidence type="ECO:0000313" key="6">
    <source>
        <dbReference type="Proteomes" id="UP000585665"/>
    </source>
</evidence>
<reference evidence="5 6" key="1">
    <citation type="submission" date="2020-06" db="EMBL/GenBank/DDBJ databases">
        <title>Description of novel acetic acid bacteria.</title>
        <authorList>
            <person name="Sombolestani A."/>
        </authorList>
    </citation>
    <scope>NUCLEOTIDE SEQUENCE [LARGE SCALE GENOMIC DNA]</scope>
    <source>
        <strain evidence="5 6">LMG 27010</strain>
    </source>
</reference>
<proteinExistence type="predicted"/>
<keyword evidence="2" id="KW-0479">Metal-binding</keyword>
<keyword evidence="6" id="KW-1185">Reference proteome</keyword>
<feature type="non-terminal residue" evidence="5">
    <location>
        <position position="1"/>
    </location>
</feature>
<evidence type="ECO:0000256" key="4">
    <source>
        <dbReference type="ARBA" id="ARBA00023014"/>
    </source>
</evidence>
<dbReference type="InterPro" id="IPR045854">
    <property type="entry name" value="NO2/SO3_Rdtase_4Fe4S_sf"/>
</dbReference>
<keyword evidence="4" id="KW-0411">Iron-sulfur</keyword>
<dbReference type="GO" id="GO:0046872">
    <property type="term" value="F:metal ion binding"/>
    <property type="evidence" value="ECO:0007669"/>
    <property type="project" value="UniProtKB-KW"/>
</dbReference>
<evidence type="ECO:0000256" key="3">
    <source>
        <dbReference type="ARBA" id="ARBA00023004"/>
    </source>
</evidence>
<accession>A0A850PI53</accession>
<evidence type="ECO:0000313" key="5">
    <source>
        <dbReference type="EMBL" id="NVN42080.1"/>
    </source>
</evidence>
<evidence type="ECO:0000256" key="1">
    <source>
        <dbReference type="ARBA" id="ARBA00022485"/>
    </source>
</evidence>
<dbReference type="Gene3D" id="3.30.413.10">
    <property type="entry name" value="Sulfite Reductase Hemoprotein, domain 1"/>
    <property type="match status" value="1"/>
</dbReference>
<evidence type="ECO:0000256" key="2">
    <source>
        <dbReference type="ARBA" id="ARBA00022723"/>
    </source>
</evidence>
<dbReference type="GO" id="GO:0051539">
    <property type="term" value="F:4 iron, 4 sulfur cluster binding"/>
    <property type="evidence" value="ECO:0007669"/>
    <property type="project" value="UniProtKB-KW"/>
</dbReference>
<comment type="caution">
    <text evidence="5">The sequence shown here is derived from an EMBL/GenBank/DDBJ whole genome shotgun (WGS) entry which is preliminary data.</text>
</comment>
<protein>
    <submittedName>
        <fullName evidence="5">Precorrin-3B synthase</fullName>
    </submittedName>
</protein>
<name>A0A850PI53_9PROT</name>